<sequence>MNDVVVRAELREPYEDEQRIPDIIVASSHEACDLSGGTDQVGEFARTLEWALLLLRTLERDGRDRVPEEDLNRLHSLVRALDQRLIPALEGVRDAAVRRYRELGGSYGGLAKAMGVPRSTAQTRSMALLGREPSAHERWASGQ</sequence>
<gene>
    <name evidence="1" type="ORF">SMD44_00411</name>
</gene>
<organism evidence="1 2">
    <name type="scientific">Streptomyces alboflavus</name>
    <dbReference type="NCBI Taxonomy" id="67267"/>
    <lineage>
        <taxon>Bacteria</taxon>
        <taxon>Bacillati</taxon>
        <taxon>Actinomycetota</taxon>
        <taxon>Actinomycetes</taxon>
        <taxon>Kitasatosporales</taxon>
        <taxon>Streptomycetaceae</taxon>
        <taxon>Streptomyces</taxon>
    </lineage>
</organism>
<evidence type="ECO:0000313" key="1">
    <source>
        <dbReference type="EMBL" id="ARX81013.1"/>
    </source>
</evidence>
<evidence type="ECO:0000313" key="2">
    <source>
        <dbReference type="Proteomes" id="UP000195880"/>
    </source>
</evidence>
<dbReference type="eggNOG" id="COG1051">
    <property type="taxonomic scope" value="Bacteria"/>
</dbReference>
<dbReference type="AlphaFoldDB" id="A0A1Z1W3K6"/>
<dbReference type="STRING" id="67267.GCA_000716675_00695"/>
<protein>
    <submittedName>
        <fullName evidence="1">Uncharacterized protein</fullName>
    </submittedName>
</protein>
<reference evidence="1 2" key="1">
    <citation type="submission" date="2017-05" db="EMBL/GenBank/DDBJ databases">
        <title>Streptomyces alboflavus Genome sequencing and assembly.</title>
        <authorList>
            <person name="Wang Y."/>
            <person name="Du B."/>
            <person name="Ding Y."/>
            <person name="Liu H."/>
            <person name="Hou Q."/>
            <person name="Liu K."/>
            <person name="Wang C."/>
            <person name="Yao L."/>
        </authorList>
    </citation>
    <scope>NUCLEOTIDE SEQUENCE [LARGE SCALE GENOMIC DNA]</scope>
    <source>
        <strain evidence="1 2">MDJK44</strain>
    </source>
</reference>
<keyword evidence="2" id="KW-1185">Reference proteome</keyword>
<dbReference type="OrthoDB" id="4201884at2"/>
<accession>A0A1Z1W3K6</accession>
<dbReference type="RefSeq" id="WP_087882620.1">
    <property type="nucleotide sequence ID" value="NZ_CP021748.1"/>
</dbReference>
<name>A0A1Z1W3K6_9ACTN</name>
<dbReference type="Proteomes" id="UP000195880">
    <property type="component" value="Chromosome"/>
</dbReference>
<dbReference type="KEGG" id="salf:SMD44_00411"/>
<proteinExistence type="predicted"/>
<dbReference type="EMBL" id="CP021748">
    <property type="protein sequence ID" value="ARX81013.1"/>
    <property type="molecule type" value="Genomic_DNA"/>
</dbReference>